<protein>
    <recommendedName>
        <fullName evidence="4">YbjQ family protein</fullName>
    </recommendedName>
</protein>
<organism evidence="2 3">
    <name type="scientific">Vibrio quintilis</name>
    <dbReference type="NCBI Taxonomy" id="1117707"/>
    <lineage>
        <taxon>Bacteria</taxon>
        <taxon>Pseudomonadati</taxon>
        <taxon>Pseudomonadota</taxon>
        <taxon>Gammaproteobacteria</taxon>
        <taxon>Vibrionales</taxon>
        <taxon>Vibrionaceae</taxon>
        <taxon>Vibrio</taxon>
    </lineage>
</organism>
<dbReference type="Gene3D" id="3.30.110.70">
    <property type="entry name" value="Hypothetical protein apc22750. Chain B"/>
    <property type="match status" value="1"/>
</dbReference>
<dbReference type="Proteomes" id="UP000184600">
    <property type="component" value="Unassembled WGS sequence"/>
</dbReference>
<evidence type="ECO:0000313" key="2">
    <source>
        <dbReference type="EMBL" id="SHO57519.1"/>
    </source>
</evidence>
<name>A0A1M7YXV4_9VIBR</name>
<dbReference type="EMBL" id="FRFG01000042">
    <property type="protein sequence ID" value="SHO57519.1"/>
    <property type="molecule type" value="Genomic_DNA"/>
</dbReference>
<dbReference type="OrthoDB" id="530049at2"/>
<dbReference type="InterPro" id="IPR035439">
    <property type="entry name" value="UPF0145_dom_sf"/>
</dbReference>
<accession>A0A1M7YXV4</accession>
<dbReference type="PANTHER" id="PTHR34068:SF2">
    <property type="entry name" value="UPF0145 PROTEIN SCO3412"/>
    <property type="match status" value="1"/>
</dbReference>
<sequence>MDALLSLITFIVLINLGYFAGRYLEKRHYQRILQREDEFRDLVVTPGRQIPDEGVKETMLVCGSVVISVDYFKRILAGLRMIFGGRLNSYESLLDRARREAIIRVQQQARTQNAFAVYNLKMETSSISKGRGNHIGSIEVIAYGTALIK</sequence>
<evidence type="ECO:0000313" key="3">
    <source>
        <dbReference type="Proteomes" id="UP000184600"/>
    </source>
</evidence>
<dbReference type="Pfam" id="PF01906">
    <property type="entry name" value="YbjQ_1"/>
    <property type="match status" value="1"/>
</dbReference>
<reference evidence="3" key="1">
    <citation type="submission" date="2016-12" db="EMBL/GenBank/DDBJ databases">
        <authorList>
            <person name="Rodrigo-Torres L."/>
            <person name="Arahal R.D."/>
            <person name="Lucena T."/>
        </authorList>
    </citation>
    <scope>NUCLEOTIDE SEQUENCE [LARGE SCALE GENOMIC DNA]</scope>
</reference>
<dbReference type="InterPro" id="IPR002765">
    <property type="entry name" value="UPF0145_YbjQ-like"/>
</dbReference>
<proteinExistence type="inferred from homology"/>
<dbReference type="PANTHER" id="PTHR34068">
    <property type="entry name" value="UPF0145 PROTEIN YBJQ"/>
    <property type="match status" value="1"/>
</dbReference>
<evidence type="ECO:0008006" key="4">
    <source>
        <dbReference type="Google" id="ProtNLM"/>
    </source>
</evidence>
<keyword evidence="3" id="KW-1185">Reference proteome</keyword>
<dbReference type="STRING" id="1117707.VQ7734_03289"/>
<evidence type="ECO:0000256" key="1">
    <source>
        <dbReference type="ARBA" id="ARBA00010751"/>
    </source>
</evidence>
<dbReference type="SUPFAM" id="SSF117782">
    <property type="entry name" value="YbjQ-like"/>
    <property type="match status" value="1"/>
</dbReference>
<dbReference type="RefSeq" id="WP_073584547.1">
    <property type="nucleotide sequence ID" value="NZ_AP024897.1"/>
</dbReference>
<comment type="similarity">
    <text evidence="1">Belongs to the UPF0145 family.</text>
</comment>
<dbReference type="AlphaFoldDB" id="A0A1M7YXV4"/>
<gene>
    <name evidence="2" type="ORF">VQ7734_03289</name>
</gene>